<dbReference type="GO" id="GO:0036424">
    <property type="term" value="F:L-phosphoserine phosphatase activity"/>
    <property type="evidence" value="ECO:0007669"/>
    <property type="project" value="TreeGrafter"/>
</dbReference>
<sequence length="437" mass="49409">MINGKMKTISLILATLICSTALVGCKTISANNQSTTNQTTNENSNVKLEKLGWAKDNYNALEKVIEDNGKGSKNYVEDEKPYAVFDWDNTSILNDVEEALLAYQLMNLEFKMTPEEFSKVIRTKIPKENFKKEFNNKEGKPVNIDLIGTDIDADYKYLYENYKGFKGNKSLEEIKNTNEYKSFITKVRYLYAAIGDTFSSEISYPWVTYLFAGMNSDEVAKLTDKSNDYWLKESLGEETWTSPDEHPGKAGIVSVTFKTGLRTTKEMQNLYKTLMKNGFDVYICSASYIDVVKEFATNSKYGYELPDDHIYAMELKKDSNGIIEPEYNNEYYQTQGAGKVETIKKFLISTHKQEPIIVGGDSNGDVPMLSDFKNTKISLIINRCKDGKIGTLCKKAADTIGKSDARYYLQGRNENNGDFTGNEESILLGSDTEQLLN</sequence>
<evidence type="ECO:0000313" key="14">
    <source>
        <dbReference type="Proteomes" id="UP000430345"/>
    </source>
</evidence>
<dbReference type="SUPFAM" id="SSF56784">
    <property type="entry name" value="HAD-like"/>
    <property type="match status" value="1"/>
</dbReference>
<evidence type="ECO:0000256" key="11">
    <source>
        <dbReference type="ARBA" id="ARBA00048523"/>
    </source>
</evidence>
<dbReference type="EC" id="3.1.3.3" evidence="4"/>
<evidence type="ECO:0000256" key="2">
    <source>
        <dbReference type="ARBA" id="ARBA00005135"/>
    </source>
</evidence>
<dbReference type="PANTHER" id="PTHR43344:SF2">
    <property type="entry name" value="PHOSPHOSERINE PHOSPHATASE"/>
    <property type="match status" value="1"/>
</dbReference>
<dbReference type="EMBL" id="WHJC01000071">
    <property type="protein sequence ID" value="MPQ43480.1"/>
    <property type="molecule type" value="Genomic_DNA"/>
</dbReference>
<keyword evidence="7 13" id="KW-0378">Hydrolase</keyword>
<comment type="cofactor">
    <cofactor evidence="1">
        <name>Mg(2+)</name>
        <dbReference type="ChEBI" id="CHEBI:18420"/>
    </cofactor>
</comment>
<keyword evidence="12" id="KW-0732">Signal</keyword>
<evidence type="ECO:0000256" key="9">
    <source>
        <dbReference type="ARBA" id="ARBA00023299"/>
    </source>
</evidence>
<dbReference type="Gene3D" id="1.20.1440.320">
    <property type="match status" value="1"/>
</dbReference>
<evidence type="ECO:0000256" key="4">
    <source>
        <dbReference type="ARBA" id="ARBA00012640"/>
    </source>
</evidence>
<evidence type="ECO:0000313" key="13">
    <source>
        <dbReference type="EMBL" id="MPQ43480.1"/>
    </source>
</evidence>
<dbReference type="PROSITE" id="PS51257">
    <property type="entry name" value="PROKAR_LIPOPROTEIN"/>
    <property type="match status" value="1"/>
</dbReference>
<dbReference type="RefSeq" id="WP_152889040.1">
    <property type="nucleotide sequence ID" value="NZ_WHJC01000071.1"/>
</dbReference>
<dbReference type="AlphaFoldDB" id="A0A6I1MKC3"/>
<dbReference type="GO" id="GO:0000287">
    <property type="term" value="F:magnesium ion binding"/>
    <property type="evidence" value="ECO:0007669"/>
    <property type="project" value="TreeGrafter"/>
</dbReference>
<keyword evidence="9" id="KW-0718">Serine biosynthesis</keyword>
<gene>
    <name evidence="13" type="ORF">GBZ86_06885</name>
</gene>
<keyword evidence="5" id="KW-0028">Amino-acid biosynthesis</keyword>
<name>A0A6I1MKC3_9CLOT</name>
<dbReference type="CDD" id="cd01427">
    <property type="entry name" value="HAD_like"/>
    <property type="match status" value="1"/>
</dbReference>
<evidence type="ECO:0000256" key="7">
    <source>
        <dbReference type="ARBA" id="ARBA00022801"/>
    </source>
</evidence>
<evidence type="ECO:0000256" key="12">
    <source>
        <dbReference type="SAM" id="SignalP"/>
    </source>
</evidence>
<reference evidence="13 14" key="1">
    <citation type="submission" date="2019-10" db="EMBL/GenBank/DDBJ databases">
        <title>The Genome Sequence of Clostridium tarantellae Isolated from Fish Brain.</title>
        <authorList>
            <person name="Bano L."/>
            <person name="Kiel M."/>
            <person name="Sales G."/>
            <person name="Doxey A.C."/>
            <person name="Mansfield M.J."/>
            <person name="Schiavone M."/>
            <person name="Rossetto O."/>
            <person name="Pirazzini M."/>
            <person name="Dobrindt U."/>
            <person name="Montecucco C."/>
        </authorList>
    </citation>
    <scope>NUCLEOTIDE SEQUENCE [LARGE SCALE GENOMIC DNA]</scope>
    <source>
        <strain evidence="13 14">DSM 3997</strain>
    </source>
</reference>
<keyword evidence="6" id="KW-0479">Metal-binding</keyword>
<keyword evidence="14" id="KW-1185">Reference proteome</keyword>
<evidence type="ECO:0000256" key="10">
    <source>
        <dbReference type="ARBA" id="ARBA00048138"/>
    </source>
</evidence>
<protein>
    <recommendedName>
        <fullName evidence="4">phosphoserine phosphatase</fullName>
        <ecNumber evidence="4">3.1.3.3</ecNumber>
    </recommendedName>
</protein>
<feature type="chain" id="PRO_5038844062" description="phosphoserine phosphatase" evidence="12">
    <location>
        <begin position="24"/>
        <end position="437"/>
    </location>
</feature>
<comment type="catalytic activity">
    <reaction evidence="10">
        <text>O-phospho-L-serine + H2O = L-serine + phosphate</text>
        <dbReference type="Rhea" id="RHEA:21208"/>
        <dbReference type="ChEBI" id="CHEBI:15377"/>
        <dbReference type="ChEBI" id="CHEBI:33384"/>
        <dbReference type="ChEBI" id="CHEBI:43474"/>
        <dbReference type="ChEBI" id="CHEBI:57524"/>
        <dbReference type="EC" id="3.1.3.3"/>
    </reaction>
</comment>
<dbReference type="InterPro" id="IPR036412">
    <property type="entry name" value="HAD-like_sf"/>
</dbReference>
<evidence type="ECO:0000256" key="8">
    <source>
        <dbReference type="ARBA" id="ARBA00022842"/>
    </source>
</evidence>
<evidence type="ECO:0000256" key="1">
    <source>
        <dbReference type="ARBA" id="ARBA00001946"/>
    </source>
</evidence>
<dbReference type="GO" id="GO:0005737">
    <property type="term" value="C:cytoplasm"/>
    <property type="evidence" value="ECO:0007669"/>
    <property type="project" value="TreeGrafter"/>
</dbReference>
<feature type="signal peptide" evidence="12">
    <location>
        <begin position="1"/>
        <end position="23"/>
    </location>
</feature>
<comment type="similarity">
    <text evidence="3">Belongs to the HAD-like hydrolase superfamily. SerB family.</text>
</comment>
<keyword evidence="8" id="KW-0460">Magnesium</keyword>
<evidence type="ECO:0000256" key="6">
    <source>
        <dbReference type="ARBA" id="ARBA00022723"/>
    </source>
</evidence>
<dbReference type="InterPro" id="IPR023214">
    <property type="entry name" value="HAD_sf"/>
</dbReference>
<comment type="catalytic activity">
    <reaction evidence="11">
        <text>O-phospho-D-serine + H2O = D-serine + phosphate</text>
        <dbReference type="Rhea" id="RHEA:24873"/>
        <dbReference type="ChEBI" id="CHEBI:15377"/>
        <dbReference type="ChEBI" id="CHEBI:35247"/>
        <dbReference type="ChEBI" id="CHEBI:43474"/>
        <dbReference type="ChEBI" id="CHEBI:58680"/>
        <dbReference type="EC" id="3.1.3.3"/>
    </reaction>
</comment>
<comment type="caution">
    <text evidence="13">The sequence shown here is derived from an EMBL/GenBank/DDBJ whole genome shotgun (WGS) entry which is preliminary data.</text>
</comment>
<evidence type="ECO:0000256" key="3">
    <source>
        <dbReference type="ARBA" id="ARBA00009184"/>
    </source>
</evidence>
<dbReference type="Proteomes" id="UP000430345">
    <property type="component" value="Unassembled WGS sequence"/>
</dbReference>
<dbReference type="Gene3D" id="3.40.50.1000">
    <property type="entry name" value="HAD superfamily/HAD-like"/>
    <property type="match status" value="1"/>
</dbReference>
<accession>A0A6I1MKC3</accession>
<dbReference type="PANTHER" id="PTHR43344">
    <property type="entry name" value="PHOSPHOSERINE PHOSPHATASE"/>
    <property type="match status" value="1"/>
</dbReference>
<evidence type="ECO:0000256" key="5">
    <source>
        <dbReference type="ARBA" id="ARBA00022605"/>
    </source>
</evidence>
<dbReference type="GO" id="GO:0006564">
    <property type="term" value="P:L-serine biosynthetic process"/>
    <property type="evidence" value="ECO:0007669"/>
    <property type="project" value="UniProtKB-KW"/>
</dbReference>
<dbReference type="OrthoDB" id="1633110at2"/>
<proteinExistence type="inferred from homology"/>
<organism evidence="13 14">
    <name type="scientific">Clostridium tarantellae</name>
    <dbReference type="NCBI Taxonomy" id="39493"/>
    <lineage>
        <taxon>Bacteria</taxon>
        <taxon>Bacillati</taxon>
        <taxon>Bacillota</taxon>
        <taxon>Clostridia</taxon>
        <taxon>Eubacteriales</taxon>
        <taxon>Clostridiaceae</taxon>
        <taxon>Clostridium</taxon>
    </lineage>
</organism>
<comment type="pathway">
    <text evidence="2">Amino-acid biosynthesis; L-serine biosynthesis; L-serine from 3-phospho-D-glycerate: step 3/3.</text>
</comment>
<dbReference type="InterPro" id="IPR050582">
    <property type="entry name" value="HAD-like_SerB"/>
</dbReference>